<evidence type="ECO:0000313" key="6">
    <source>
        <dbReference type="Proteomes" id="UP000306628"/>
    </source>
</evidence>
<dbReference type="OrthoDB" id="164170at2"/>
<keyword evidence="3" id="KW-0064">Aspartyl protease</keyword>
<comment type="caution">
    <text evidence="5">The sequence shown here is derived from an EMBL/GenBank/DDBJ whole genome shotgun (WGS) entry which is preliminary data.</text>
</comment>
<keyword evidence="4" id="KW-0378">Hydrolase</keyword>
<proteinExistence type="inferred from homology"/>
<gene>
    <name evidence="5" type="ORF">ETD85_12755</name>
</gene>
<dbReference type="InterPro" id="IPR000671">
    <property type="entry name" value="Peptidase_A31"/>
</dbReference>
<evidence type="ECO:0000256" key="3">
    <source>
        <dbReference type="ARBA" id="ARBA00022750"/>
    </source>
</evidence>
<protein>
    <submittedName>
        <fullName evidence="5">Hydrogenase maturation protease</fullName>
    </submittedName>
</protein>
<dbReference type="Pfam" id="PF01750">
    <property type="entry name" value="HycI"/>
    <property type="match status" value="1"/>
</dbReference>
<evidence type="ECO:0000256" key="4">
    <source>
        <dbReference type="ARBA" id="ARBA00022801"/>
    </source>
</evidence>
<dbReference type="AlphaFoldDB" id="A0A5S4HA81"/>
<comment type="similarity">
    <text evidence="1">Belongs to the peptidase A31 family.</text>
</comment>
<accession>A0A5S4HA81</accession>
<dbReference type="NCBIfam" id="TIGR00072">
    <property type="entry name" value="hydrog_prot"/>
    <property type="match status" value="1"/>
</dbReference>
<dbReference type="PANTHER" id="PTHR30302">
    <property type="entry name" value="HYDROGENASE 1 MATURATION PROTEASE"/>
    <property type="match status" value="1"/>
</dbReference>
<keyword evidence="6" id="KW-1185">Reference proteome</keyword>
<dbReference type="Proteomes" id="UP000306628">
    <property type="component" value="Unassembled WGS sequence"/>
</dbReference>
<dbReference type="GO" id="GO:0008047">
    <property type="term" value="F:enzyme activator activity"/>
    <property type="evidence" value="ECO:0007669"/>
    <property type="project" value="InterPro"/>
</dbReference>
<name>A0A5S4HA81_9ACTN</name>
<reference evidence="5 6" key="1">
    <citation type="submission" date="2019-05" db="EMBL/GenBank/DDBJ databases">
        <title>Draft genome sequence of Nonomuraea zeae DSM 100528.</title>
        <authorList>
            <person name="Saricaoglu S."/>
            <person name="Isik K."/>
        </authorList>
    </citation>
    <scope>NUCLEOTIDE SEQUENCE [LARGE SCALE GENOMIC DNA]</scope>
    <source>
        <strain evidence="5 6">DSM 100528</strain>
    </source>
</reference>
<sequence length="149" mass="14782">MARTVVIGLGNDYRGDDGAGLAVARLLRGMGVPAVENGGDPAELIEAWTGADVAIVIDAASSGEPPGTVRCHRALGHLPGGGASTHALSLADAVTLAGTLGRLPGELIVYTVEGAGFGLGAGMSEPAAAAVSYLARTIARDLGEPRARA</sequence>
<dbReference type="RefSeq" id="WP_138689876.1">
    <property type="nucleotide sequence ID" value="NZ_JBHSAZ010000089.1"/>
</dbReference>
<evidence type="ECO:0000256" key="1">
    <source>
        <dbReference type="ARBA" id="ARBA00006814"/>
    </source>
</evidence>
<evidence type="ECO:0000313" key="5">
    <source>
        <dbReference type="EMBL" id="TMR35770.1"/>
    </source>
</evidence>
<evidence type="ECO:0000256" key="2">
    <source>
        <dbReference type="ARBA" id="ARBA00022670"/>
    </source>
</evidence>
<dbReference type="SUPFAM" id="SSF53163">
    <property type="entry name" value="HybD-like"/>
    <property type="match status" value="1"/>
</dbReference>
<dbReference type="GO" id="GO:0016485">
    <property type="term" value="P:protein processing"/>
    <property type="evidence" value="ECO:0007669"/>
    <property type="project" value="TreeGrafter"/>
</dbReference>
<keyword evidence="2 5" id="KW-0645">Protease</keyword>
<dbReference type="EMBL" id="VCKX01000030">
    <property type="protein sequence ID" value="TMR35770.1"/>
    <property type="molecule type" value="Genomic_DNA"/>
</dbReference>
<dbReference type="PANTHER" id="PTHR30302:SF1">
    <property type="entry name" value="HYDROGENASE 2 MATURATION PROTEASE"/>
    <property type="match status" value="1"/>
</dbReference>
<organism evidence="5 6">
    <name type="scientific">Nonomuraea zeae</name>
    <dbReference type="NCBI Taxonomy" id="1642303"/>
    <lineage>
        <taxon>Bacteria</taxon>
        <taxon>Bacillati</taxon>
        <taxon>Actinomycetota</taxon>
        <taxon>Actinomycetes</taxon>
        <taxon>Streptosporangiales</taxon>
        <taxon>Streptosporangiaceae</taxon>
        <taxon>Nonomuraea</taxon>
    </lineage>
</organism>
<dbReference type="InterPro" id="IPR023430">
    <property type="entry name" value="Pept_HybD-like_dom_sf"/>
</dbReference>
<dbReference type="CDD" id="cd00518">
    <property type="entry name" value="H2MP"/>
    <property type="match status" value="1"/>
</dbReference>
<dbReference type="GO" id="GO:0004190">
    <property type="term" value="F:aspartic-type endopeptidase activity"/>
    <property type="evidence" value="ECO:0007669"/>
    <property type="project" value="UniProtKB-KW"/>
</dbReference>
<dbReference type="Gene3D" id="3.40.50.1450">
    <property type="entry name" value="HybD-like"/>
    <property type="match status" value="1"/>
</dbReference>